<evidence type="ECO:0000313" key="2">
    <source>
        <dbReference type="Proteomes" id="UP000828941"/>
    </source>
</evidence>
<sequence>MADSEHSSAHEASENPQEVTKEEQKLEISDDEEALIIRMFNLVGERWDLIAGRIHGRTAEDIEKYWNWSSISK</sequence>
<dbReference type="Proteomes" id="UP000828941">
    <property type="component" value="Chromosome 13"/>
</dbReference>
<name>A0ACB9KMS8_BAUVA</name>
<accession>A0ACB9KMS8</accession>
<protein>
    <submittedName>
        <fullName evidence="1">Uncharacterized protein</fullName>
    </submittedName>
</protein>
<gene>
    <name evidence="1" type="ORF">L6164_032176</name>
</gene>
<evidence type="ECO:0000313" key="1">
    <source>
        <dbReference type="EMBL" id="KAI4298642.1"/>
    </source>
</evidence>
<organism evidence="1 2">
    <name type="scientific">Bauhinia variegata</name>
    <name type="common">Purple orchid tree</name>
    <name type="synonym">Phanera variegata</name>
    <dbReference type="NCBI Taxonomy" id="167791"/>
    <lineage>
        <taxon>Eukaryota</taxon>
        <taxon>Viridiplantae</taxon>
        <taxon>Streptophyta</taxon>
        <taxon>Embryophyta</taxon>
        <taxon>Tracheophyta</taxon>
        <taxon>Spermatophyta</taxon>
        <taxon>Magnoliopsida</taxon>
        <taxon>eudicotyledons</taxon>
        <taxon>Gunneridae</taxon>
        <taxon>Pentapetalae</taxon>
        <taxon>rosids</taxon>
        <taxon>fabids</taxon>
        <taxon>Fabales</taxon>
        <taxon>Fabaceae</taxon>
        <taxon>Cercidoideae</taxon>
        <taxon>Cercideae</taxon>
        <taxon>Bauhiniinae</taxon>
        <taxon>Bauhinia</taxon>
    </lineage>
</organism>
<comment type="caution">
    <text evidence="1">The sequence shown here is derived from an EMBL/GenBank/DDBJ whole genome shotgun (WGS) entry which is preliminary data.</text>
</comment>
<dbReference type="EMBL" id="CM039438">
    <property type="protein sequence ID" value="KAI4298642.1"/>
    <property type="molecule type" value="Genomic_DNA"/>
</dbReference>
<proteinExistence type="predicted"/>
<keyword evidence="2" id="KW-1185">Reference proteome</keyword>
<reference evidence="1 2" key="1">
    <citation type="journal article" date="2022" name="DNA Res.">
        <title>Chromosomal-level genome assembly of the orchid tree Bauhinia variegata (Leguminosae; Cercidoideae) supports the allotetraploid origin hypothesis of Bauhinia.</title>
        <authorList>
            <person name="Zhong Y."/>
            <person name="Chen Y."/>
            <person name="Zheng D."/>
            <person name="Pang J."/>
            <person name="Liu Y."/>
            <person name="Luo S."/>
            <person name="Meng S."/>
            <person name="Qian L."/>
            <person name="Wei D."/>
            <person name="Dai S."/>
            <person name="Zhou R."/>
        </authorList>
    </citation>
    <scope>NUCLEOTIDE SEQUENCE [LARGE SCALE GENOMIC DNA]</scope>
    <source>
        <strain evidence="1">BV-YZ2020</strain>
    </source>
</reference>